<reference evidence="4 5" key="2">
    <citation type="journal article" date="2011" name="J. Bacteriol.">
        <title>Genome Sequence of Kosmotoga olearia Strain TBF 19.5.1, a Thermophilic Bacterium with a Wide Growth Temperature Range, Isolated from the Troll B Oil Platform in the North Sea.</title>
        <authorList>
            <person name="Swithers K.S."/>
            <person name="Dipippo J.L."/>
            <person name="Bruce D.C."/>
            <person name="Detter C."/>
            <person name="Tapia R."/>
            <person name="Han S."/>
            <person name="Goodwin L.A."/>
            <person name="Han J."/>
            <person name="Woyke T."/>
            <person name="Pitluck S."/>
            <person name="Pennacchio L."/>
            <person name="Nolan M."/>
            <person name="Mikhailova N."/>
            <person name="Land M.L."/>
            <person name="Nesbo C.L."/>
            <person name="Gogarten J.P."/>
            <person name="Noll K.M."/>
        </authorList>
    </citation>
    <scope>NUCLEOTIDE SEQUENCE [LARGE SCALE GENOMIC DNA]</scope>
    <source>
        <strain evidence="5">ATCC BAA-1733 / DSM 21960 / TBF 19.5.1</strain>
    </source>
</reference>
<organism evidence="4 5">
    <name type="scientific">Kosmotoga olearia (strain ATCC BAA-1733 / DSM 21960 / TBF 19.5.1)</name>
    <dbReference type="NCBI Taxonomy" id="521045"/>
    <lineage>
        <taxon>Bacteria</taxon>
        <taxon>Thermotogati</taxon>
        <taxon>Thermotogota</taxon>
        <taxon>Thermotogae</taxon>
        <taxon>Kosmotogales</taxon>
        <taxon>Kosmotogaceae</taxon>
        <taxon>Kosmotoga</taxon>
    </lineage>
</organism>
<dbReference type="PANTHER" id="PTHR43649:SF34">
    <property type="entry name" value="ABC TRANSPORTER PERIPLASMIC-BINDING PROTEIN YCJN-RELATED"/>
    <property type="match status" value="1"/>
</dbReference>
<protein>
    <submittedName>
        <fullName evidence="4">Extracellular solute-binding protein family 1</fullName>
    </submittedName>
</protein>
<dbReference type="EMBL" id="CP001634">
    <property type="protein sequence ID" value="ACR79522.1"/>
    <property type="molecule type" value="Genomic_DNA"/>
</dbReference>
<evidence type="ECO:0000256" key="3">
    <source>
        <dbReference type="ARBA" id="ARBA00022729"/>
    </source>
</evidence>
<gene>
    <name evidence="4" type="ordered locus">Kole_0811</name>
</gene>
<evidence type="ECO:0000313" key="4">
    <source>
        <dbReference type="EMBL" id="ACR79522.1"/>
    </source>
</evidence>
<dbReference type="KEGG" id="kol:Kole_0811"/>
<dbReference type="PANTHER" id="PTHR43649">
    <property type="entry name" value="ARABINOSE-BINDING PROTEIN-RELATED"/>
    <property type="match status" value="1"/>
</dbReference>
<keyword evidence="2" id="KW-0813">Transport</keyword>
<dbReference type="eggNOG" id="COG1653">
    <property type="taxonomic scope" value="Bacteria"/>
</dbReference>
<dbReference type="Pfam" id="PF01547">
    <property type="entry name" value="SBP_bac_1"/>
    <property type="match status" value="1"/>
</dbReference>
<keyword evidence="3" id="KW-0732">Signal</keyword>
<reference evidence="4 5" key="1">
    <citation type="submission" date="2009-06" db="EMBL/GenBank/DDBJ databases">
        <title>Complete sequence of Thermotogales bacterium TBF 19.5.1.</title>
        <authorList>
            <consortium name="US DOE Joint Genome Institute"/>
            <person name="Lucas S."/>
            <person name="Copeland A."/>
            <person name="Lapidus A."/>
            <person name="Glavina del Rio T."/>
            <person name="Tice H."/>
            <person name="Bruce D."/>
            <person name="Goodwin L."/>
            <person name="Pitluck S."/>
            <person name="Chertkov O."/>
            <person name="Brettin T."/>
            <person name="Detter J.C."/>
            <person name="Han C."/>
            <person name="Schmutz J."/>
            <person name="Larimer F."/>
            <person name="Land M."/>
            <person name="Hauser L."/>
            <person name="Kyrpides N."/>
            <person name="Ovchinnikova G."/>
            <person name="Noll K."/>
        </authorList>
    </citation>
    <scope>NUCLEOTIDE SEQUENCE [LARGE SCALE GENOMIC DNA]</scope>
    <source>
        <strain evidence="5">ATCC BAA-1733 / DSM 21960 / TBF 19.5.1</strain>
    </source>
</reference>
<dbReference type="AlphaFoldDB" id="C5CG81"/>
<proteinExistence type="inferred from homology"/>
<dbReference type="Proteomes" id="UP000002382">
    <property type="component" value="Chromosome"/>
</dbReference>
<dbReference type="STRING" id="521045.Kole_0811"/>
<sequence length="428" mass="47768">MRKVLVLLLVLVLFASLATAKIIFWTTEVESNRMQRIRALATLFRAKTGIVVEVVPVEENDLLRQIPIAKASGTLPDVVEGGIEPMLLLGSEGLLNEDLAAEIINEFGDIYTGASRLLSNGKGGYFAIPFHAWVQGIWYRKDMFAEKKLTPPISWYDILTAAREIHDPENGVYGIILPKKADAYAEQVFTEIALANGARPIDLEGNIKFNTPEMIEAFRFYKELGKYSKPGFTTVLDALKGYLAGETGMIFYSTYIMDDIAVEEVQRGRIDKFDPKLVVNTGFANYMINIKPSSYGQVVALGILKTSKNSEEAKEFVKFLMDGSNYIYWLHMAPGGMNPTRKSVAADPAFLNNPVLERYGSEKIQEIIAALENVERFDFYEGHVLMDMSKISGNFIIGKAINLMFANDWTPEEAANWAQAEAEKILGK</sequence>
<accession>C5CG81</accession>
<evidence type="ECO:0000256" key="1">
    <source>
        <dbReference type="ARBA" id="ARBA00008520"/>
    </source>
</evidence>
<dbReference type="Gene3D" id="3.40.190.10">
    <property type="entry name" value="Periplasmic binding protein-like II"/>
    <property type="match status" value="1"/>
</dbReference>
<dbReference type="OrthoDB" id="41208at2"/>
<comment type="similarity">
    <text evidence="1">Belongs to the bacterial solute-binding protein 1 family.</text>
</comment>
<evidence type="ECO:0000256" key="2">
    <source>
        <dbReference type="ARBA" id="ARBA00022448"/>
    </source>
</evidence>
<dbReference type="InterPro" id="IPR006059">
    <property type="entry name" value="SBP"/>
</dbReference>
<evidence type="ECO:0000313" key="5">
    <source>
        <dbReference type="Proteomes" id="UP000002382"/>
    </source>
</evidence>
<dbReference type="RefSeq" id="WP_015868184.1">
    <property type="nucleotide sequence ID" value="NC_012785.1"/>
</dbReference>
<name>C5CG81_KOSOT</name>
<dbReference type="HOGENOM" id="CLU_031285_7_0_0"/>
<dbReference type="InterPro" id="IPR050490">
    <property type="entry name" value="Bact_solute-bd_prot1"/>
</dbReference>
<dbReference type="SUPFAM" id="SSF53850">
    <property type="entry name" value="Periplasmic binding protein-like II"/>
    <property type="match status" value="1"/>
</dbReference>
<keyword evidence="5" id="KW-1185">Reference proteome</keyword>